<gene>
    <name evidence="2" type="ORF">CK203_084249</name>
</gene>
<dbReference type="EMBL" id="QGNW01002718">
    <property type="protein sequence ID" value="RVW12198.1"/>
    <property type="molecule type" value="Genomic_DNA"/>
</dbReference>
<evidence type="ECO:0000313" key="2">
    <source>
        <dbReference type="EMBL" id="RVW12198.1"/>
    </source>
</evidence>
<keyword evidence="1" id="KW-1133">Transmembrane helix</keyword>
<evidence type="ECO:0000313" key="3">
    <source>
        <dbReference type="Proteomes" id="UP000288805"/>
    </source>
</evidence>
<evidence type="ECO:0000256" key="1">
    <source>
        <dbReference type="SAM" id="Phobius"/>
    </source>
</evidence>
<organism evidence="2 3">
    <name type="scientific">Vitis vinifera</name>
    <name type="common">Grape</name>
    <dbReference type="NCBI Taxonomy" id="29760"/>
    <lineage>
        <taxon>Eukaryota</taxon>
        <taxon>Viridiplantae</taxon>
        <taxon>Streptophyta</taxon>
        <taxon>Embryophyta</taxon>
        <taxon>Tracheophyta</taxon>
        <taxon>Spermatophyta</taxon>
        <taxon>Magnoliopsida</taxon>
        <taxon>eudicotyledons</taxon>
        <taxon>Gunneridae</taxon>
        <taxon>Pentapetalae</taxon>
        <taxon>rosids</taxon>
        <taxon>Vitales</taxon>
        <taxon>Vitaceae</taxon>
        <taxon>Viteae</taxon>
        <taxon>Vitis</taxon>
    </lineage>
</organism>
<feature type="transmembrane region" description="Helical" evidence="1">
    <location>
        <begin position="20"/>
        <end position="43"/>
    </location>
</feature>
<accession>A0A438BMP5</accession>
<keyword evidence="1" id="KW-0472">Membrane</keyword>
<sequence>MRFYQTGKSDARAVVVKVTVLAVIIKYCAISCGMILSNAVYAAHLVEDHYLLLQVNGGVSKEEVFAQIDSALEKLVKQKKATAGPVAI</sequence>
<protein>
    <submittedName>
        <fullName evidence="2">Uncharacterized protein</fullName>
    </submittedName>
</protein>
<name>A0A438BMP5_VITVI</name>
<keyword evidence="1" id="KW-0812">Transmembrane</keyword>
<comment type="caution">
    <text evidence="2">The sequence shown here is derived from an EMBL/GenBank/DDBJ whole genome shotgun (WGS) entry which is preliminary data.</text>
</comment>
<proteinExistence type="predicted"/>
<reference evidence="2 3" key="1">
    <citation type="journal article" date="2018" name="PLoS Genet.">
        <title>Population sequencing reveals clonal diversity and ancestral inbreeding in the grapevine cultivar Chardonnay.</title>
        <authorList>
            <person name="Roach M.J."/>
            <person name="Johnson D.L."/>
            <person name="Bohlmann J."/>
            <person name="van Vuuren H.J."/>
            <person name="Jones S.J."/>
            <person name="Pretorius I.S."/>
            <person name="Schmidt S.A."/>
            <person name="Borneman A.R."/>
        </authorList>
    </citation>
    <scope>NUCLEOTIDE SEQUENCE [LARGE SCALE GENOMIC DNA]</scope>
    <source>
        <strain evidence="3">cv. Chardonnay</strain>
        <tissue evidence="2">Leaf</tissue>
    </source>
</reference>
<dbReference type="AlphaFoldDB" id="A0A438BMP5"/>
<dbReference type="Proteomes" id="UP000288805">
    <property type="component" value="Unassembled WGS sequence"/>
</dbReference>